<evidence type="ECO:0000256" key="2">
    <source>
        <dbReference type="ARBA" id="ARBA00022741"/>
    </source>
</evidence>
<comment type="similarity">
    <text evidence="6">Belongs to the TRAFAC class myosin-kinesin ATPase superfamily. Kinesin family. KIN-12 subfamily.</text>
</comment>
<evidence type="ECO:0000256" key="3">
    <source>
        <dbReference type="ARBA" id="ARBA00022840"/>
    </source>
</evidence>
<dbReference type="GO" id="GO:0005874">
    <property type="term" value="C:microtubule"/>
    <property type="evidence" value="ECO:0007669"/>
    <property type="project" value="UniProtKB-KW"/>
</dbReference>
<dbReference type="FunFam" id="3.40.850.10:FF:000082">
    <property type="entry name" value="OSM3-like kinesin"/>
    <property type="match status" value="1"/>
</dbReference>
<dbReference type="InterPro" id="IPR001752">
    <property type="entry name" value="Kinesin_motor_dom"/>
</dbReference>
<dbReference type="OrthoDB" id="3176171at2759"/>
<name>A0A9C7UPU2_9RHOD</name>
<sequence>MVASSTETDGPQTAKAEENGGDKDIYAQLEEIAASTSECVRVVIRIRPLNEREQNTLPCLEVGDGGRNILVNDQGNNKKFTFDSIFPIDGKQEDVFRNVAKPIIDSCLAGYNGTIFAYGQTGSGKTFTMQGPEESIQAQSGDIRQLRGIMPRVFEYIFDSIRKEREEKGATVDYVVKCAYLQVYNETITDLLTPSQHNLNIREDTLKGVYVEDLTEEIVKHPEDCYRVLRKGVANRTVSATSMNQESSRSHGVFTVIIERKEEKPDNLVSKRVSRLNLVDLAGSERQKLAKTSGQTLKEASNINRSLSVLGYVIMALVDASNGKERHINYRDSKLTFLLKDSLGGNAKTCMVATVSPSDLNLGETISTLKFAQRAKYIRNKAYVNEETTGSLVQLQAEVRRLQDFVRQLLAERENWATSKPAAEQERNPNELVQLMKENESDNNLDEDKSYVDERSSRDSSFIHSNMEDTEELSKLLACAEQRQREIADEKRYIEALLIESQNENKKRKANFELLETSWKNLAERISAMEGNELAHSLTLSNTSEQYNQPSSDSILEQEEAATRRLSETFDKLADVLQTMHNENKHMKEQLEQKDALLYNLQTETKTKDVHKEQNNKEVNSSFLAIHGDSPVLNRLRKKIADSQESSGFQKKELVDESQLDYRELAQVEFLKERLAELLQIEAKQGENMQKLNAEKAALEKSVEKLKAEVNFLTEELQAEKENAQLLREQFAERERNTEQSKDESTQMEEKIQHLQSKVRSLQTYRVQLQRLVDQQSEEIKSLRMRAQNAWDELIHARQDFESQERLRSDRLEKLFAELAKHQRQEAGRNDQKAAAYAIKEQMKQNLQTISNGKEANNIPPLEPLMNKALDFLLKQASQPKIASS</sequence>
<dbReference type="GO" id="GO:0005524">
    <property type="term" value="F:ATP binding"/>
    <property type="evidence" value="ECO:0007669"/>
    <property type="project" value="UniProtKB-UniRule"/>
</dbReference>
<feature type="compositionally biased region" description="Polar residues" evidence="10">
    <location>
        <begin position="1"/>
        <end position="11"/>
    </location>
</feature>
<dbReference type="InterPro" id="IPR044986">
    <property type="entry name" value="KIF15/KIN-12"/>
</dbReference>
<evidence type="ECO:0000256" key="7">
    <source>
        <dbReference type="PROSITE-ProRule" id="PRU00283"/>
    </source>
</evidence>
<keyword evidence="1 8" id="KW-0493">Microtubule</keyword>
<accession>A0A9C7UPU2</accession>
<feature type="binding site" evidence="7">
    <location>
        <begin position="119"/>
        <end position="126"/>
    </location>
    <ligand>
        <name>ATP</name>
        <dbReference type="ChEBI" id="CHEBI:30616"/>
    </ligand>
</feature>
<reference evidence="12" key="1">
    <citation type="journal article" date="2022" name="Proc. Natl. Acad. Sci. U.S.A.">
        <title>Life cycle and functional genomics of the unicellular red alga Galdieria for elucidating algal and plant evolution and industrial use.</title>
        <authorList>
            <person name="Hirooka S."/>
            <person name="Itabashi T."/>
            <person name="Ichinose T.M."/>
            <person name="Onuma R."/>
            <person name="Fujiwara T."/>
            <person name="Yamashita S."/>
            <person name="Jong L.W."/>
            <person name="Tomita R."/>
            <person name="Iwane A.H."/>
            <person name="Miyagishima S.Y."/>
        </authorList>
    </citation>
    <scope>NUCLEOTIDE SEQUENCE</scope>
    <source>
        <strain evidence="12">NBRC 102759</strain>
    </source>
</reference>
<evidence type="ECO:0000256" key="9">
    <source>
        <dbReference type="SAM" id="Coils"/>
    </source>
</evidence>
<comment type="caution">
    <text evidence="12">The sequence shown here is derived from an EMBL/GenBank/DDBJ whole genome shotgun (WGS) entry which is preliminary data.</text>
</comment>
<dbReference type="GO" id="GO:0007018">
    <property type="term" value="P:microtubule-based movement"/>
    <property type="evidence" value="ECO:0007669"/>
    <property type="project" value="InterPro"/>
</dbReference>
<dbReference type="Pfam" id="PF00225">
    <property type="entry name" value="Kinesin"/>
    <property type="match status" value="1"/>
</dbReference>
<dbReference type="GO" id="GO:0003777">
    <property type="term" value="F:microtubule motor activity"/>
    <property type="evidence" value="ECO:0007669"/>
    <property type="project" value="InterPro"/>
</dbReference>
<keyword evidence="4 9" id="KW-0175">Coiled coil</keyword>
<keyword evidence="2 7" id="KW-0547">Nucleotide-binding</keyword>
<reference evidence="12" key="2">
    <citation type="submission" date="2022-01" db="EMBL/GenBank/DDBJ databases">
        <authorList>
            <person name="Hirooka S."/>
            <person name="Miyagishima S.Y."/>
        </authorList>
    </citation>
    <scope>NUCLEOTIDE SEQUENCE</scope>
    <source>
        <strain evidence="12">NBRC 102759</strain>
    </source>
</reference>
<dbReference type="InterPro" id="IPR036961">
    <property type="entry name" value="Kinesin_motor_dom_sf"/>
</dbReference>
<evidence type="ECO:0000256" key="8">
    <source>
        <dbReference type="RuleBase" id="RU000394"/>
    </source>
</evidence>
<organism evidence="12 13">
    <name type="scientific">Galdieria partita</name>
    <dbReference type="NCBI Taxonomy" id="83374"/>
    <lineage>
        <taxon>Eukaryota</taxon>
        <taxon>Rhodophyta</taxon>
        <taxon>Bangiophyceae</taxon>
        <taxon>Galdieriales</taxon>
        <taxon>Galdieriaceae</taxon>
        <taxon>Galdieria</taxon>
    </lineage>
</organism>
<feature type="region of interest" description="Disordered" evidence="10">
    <location>
        <begin position="438"/>
        <end position="466"/>
    </location>
</feature>
<dbReference type="SMART" id="SM00129">
    <property type="entry name" value="KISc"/>
    <property type="match status" value="1"/>
</dbReference>
<dbReference type="PANTHER" id="PTHR37739:SF8">
    <property type="entry name" value="KINESIN-LIKE PROTEIN KIN-12D"/>
    <property type="match status" value="1"/>
</dbReference>
<evidence type="ECO:0000256" key="10">
    <source>
        <dbReference type="SAM" id="MobiDB-lite"/>
    </source>
</evidence>
<feature type="coiled-coil region" evidence="9">
    <location>
        <begin position="682"/>
        <end position="786"/>
    </location>
</feature>
<evidence type="ECO:0000256" key="6">
    <source>
        <dbReference type="ARBA" id="ARBA00034488"/>
    </source>
</evidence>
<keyword evidence="13" id="KW-1185">Reference proteome</keyword>
<dbReference type="EMBL" id="BQMJ01000022">
    <property type="protein sequence ID" value="GJQ11274.1"/>
    <property type="molecule type" value="Genomic_DNA"/>
</dbReference>
<evidence type="ECO:0000256" key="4">
    <source>
        <dbReference type="ARBA" id="ARBA00023054"/>
    </source>
</evidence>
<proteinExistence type="inferred from homology"/>
<dbReference type="PROSITE" id="PS00411">
    <property type="entry name" value="KINESIN_MOTOR_1"/>
    <property type="match status" value="1"/>
</dbReference>
<dbReference type="PRINTS" id="PR00380">
    <property type="entry name" value="KINESINHEAVY"/>
</dbReference>
<evidence type="ECO:0000256" key="1">
    <source>
        <dbReference type="ARBA" id="ARBA00022701"/>
    </source>
</evidence>
<feature type="compositionally biased region" description="Basic and acidic residues" evidence="10">
    <location>
        <begin position="446"/>
        <end position="458"/>
    </location>
</feature>
<dbReference type="GO" id="GO:0008017">
    <property type="term" value="F:microtubule binding"/>
    <property type="evidence" value="ECO:0007669"/>
    <property type="project" value="InterPro"/>
</dbReference>
<evidence type="ECO:0000313" key="13">
    <source>
        <dbReference type="Proteomes" id="UP001061958"/>
    </source>
</evidence>
<dbReference type="InterPro" id="IPR019821">
    <property type="entry name" value="Kinesin_motor_CS"/>
</dbReference>
<dbReference type="PROSITE" id="PS50067">
    <property type="entry name" value="KINESIN_MOTOR_2"/>
    <property type="match status" value="1"/>
</dbReference>
<gene>
    <name evidence="12" type="ORF">GpartN1_g3065.t1</name>
</gene>
<dbReference type="Proteomes" id="UP001061958">
    <property type="component" value="Unassembled WGS sequence"/>
</dbReference>
<feature type="domain" description="Kinesin motor" evidence="11">
    <location>
        <begin position="39"/>
        <end position="378"/>
    </location>
</feature>
<protein>
    <recommendedName>
        <fullName evidence="8">Kinesin-like protein</fullName>
    </recommendedName>
</protein>
<dbReference type="PANTHER" id="PTHR37739">
    <property type="entry name" value="KINESIN-LIKE PROTEIN KIN-12D"/>
    <property type="match status" value="1"/>
</dbReference>
<dbReference type="AlphaFoldDB" id="A0A9C7UPU2"/>
<dbReference type="InterPro" id="IPR027417">
    <property type="entry name" value="P-loop_NTPase"/>
</dbReference>
<evidence type="ECO:0000259" key="11">
    <source>
        <dbReference type="PROSITE" id="PS50067"/>
    </source>
</evidence>
<dbReference type="Gene3D" id="3.40.850.10">
    <property type="entry name" value="Kinesin motor domain"/>
    <property type="match status" value="1"/>
</dbReference>
<keyword evidence="3 7" id="KW-0067">ATP-binding</keyword>
<keyword evidence="5 7" id="KW-0505">Motor protein</keyword>
<dbReference type="SUPFAM" id="SSF52540">
    <property type="entry name" value="P-loop containing nucleoside triphosphate hydrolases"/>
    <property type="match status" value="1"/>
</dbReference>
<evidence type="ECO:0000313" key="12">
    <source>
        <dbReference type="EMBL" id="GJQ11274.1"/>
    </source>
</evidence>
<feature type="region of interest" description="Disordered" evidence="10">
    <location>
        <begin position="1"/>
        <end position="22"/>
    </location>
</feature>
<evidence type="ECO:0000256" key="5">
    <source>
        <dbReference type="ARBA" id="ARBA00023175"/>
    </source>
</evidence>